<keyword evidence="2" id="KW-1185">Reference proteome</keyword>
<organism evidence="1 2">
    <name type="scientific">Nostoc flagelliforme FACHB-838</name>
    <dbReference type="NCBI Taxonomy" id="2692904"/>
    <lineage>
        <taxon>Bacteria</taxon>
        <taxon>Bacillati</taxon>
        <taxon>Cyanobacteriota</taxon>
        <taxon>Cyanophyceae</taxon>
        <taxon>Nostocales</taxon>
        <taxon>Nostocaceae</taxon>
        <taxon>Nostoc</taxon>
    </lineage>
</organism>
<proteinExistence type="predicted"/>
<name>A0ABR8E3S4_9NOSO</name>
<dbReference type="EMBL" id="JACJSI010000321">
    <property type="protein sequence ID" value="MBD2535722.1"/>
    <property type="molecule type" value="Genomic_DNA"/>
</dbReference>
<dbReference type="RefSeq" id="WP_190946525.1">
    <property type="nucleotide sequence ID" value="NZ_JACJSI010000321.1"/>
</dbReference>
<protein>
    <submittedName>
        <fullName evidence="1">Uncharacterized protein</fullName>
    </submittedName>
</protein>
<evidence type="ECO:0000313" key="1">
    <source>
        <dbReference type="EMBL" id="MBD2535722.1"/>
    </source>
</evidence>
<sequence length="64" mass="6964">MLELPQGNAYIYLQSPMVAVGSNISSQKPSLEECVDTFGEDSIKVIHHDELHDLIGVGSPSLPR</sequence>
<gene>
    <name evidence="1" type="ORF">H6G97_42740</name>
</gene>
<accession>A0ABR8E3S4</accession>
<comment type="caution">
    <text evidence="1">The sequence shown here is derived from an EMBL/GenBank/DDBJ whole genome shotgun (WGS) entry which is preliminary data.</text>
</comment>
<evidence type="ECO:0000313" key="2">
    <source>
        <dbReference type="Proteomes" id="UP000623440"/>
    </source>
</evidence>
<reference evidence="1 2" key="1">
    <citation type="journal article" date="2020" name="ISME J.">
        <title>Comparative genomics reveals insights into cyanobacterial evolution and habitat adaptation.</title>
        <authorList>
            <person name="Chen M.Y."/>
            <person name="Teng W.K."/>
            <person name="Zhao L."/>
            <person name="Hu C.X."/>
            <person name="Zhou Y.K."/>
            <person name="Han B.P."/>
            <person name="Song L.R."/>
            <person name="Shu W.S."/>
        </authorList>
    </citation>
    <scope>NUCLEOTIDE SEQUENCE [LARGE SCALE GENOMIC DNA]</scope>
    <source>
        <strain evidence="1 2">FACHB-838</strain>
    </source>
</reference>
<dbReference type="Proteomes" id="UP000623440">
    <property type="component" value="Unassembled WGS sequence"/>
</dbReference>